<dbReference type="AlphaFoldDB" id="A0A3B0KI68"/>
<dbReference type="SMART" id="SM00675">
    <property type="entry name" value="DM11"/>
    <property type="match status" value="1"/>
</dbReference>
<protein>
    <submittedName>
        <fullName evidence="2">Uncharacterized protein</fullName>
    </submittedName>
</protein>
<dbReference type="OrthoDB" id="7975395at2759"/>
<keyword evidence="1" id="KW-0732">Signal</keyword>
<sequence>MGRKLSYQIMILLLIVNSSLQVKYEFVLDNEQVLTECQDKPPGALDYDSLFDFSELTFTMGGDGVTLTGNATTVWDIKPTDRIQGTANILYFDRGTWQSTILNMIAQNFCATMYDERQFWYKIWARHIINADEVKDNCLKVPGTKLIMEPFVIKAEFGFDAPLRQGRHKIVFGFRAFDEHNVERKDNICFEITGEFYKI</sequence>
<proteinExistence type="predicted"/>
<feature type="signal peptide" evidence="1">
    <location>
        <begin position="1"/>
        <end position="21"/>
    </location>
</feature>
<feature type="chain" id="PRO_5017333443" evidence="1">
    <location>
        <begin position="22"/>
        <end position="199"/>
    </location>
</feature>
<keyword evidence="3" id="KW-1185">Reference proteome</keyword>
<organism evidence="2 3">
    <name type="scientific">Drosophila guanche</name>
    <name type="common">Fruit fly</name>
    <dbReference type="NCBI Taxonomy" id="7266"/>
    <lineage>
        <taxon>Eukaryota</taxon>
        <taxon>Metazoa</taxon>
        <taxon>Ecdysozoa</taxon>
        <taxon>Arthropoda</taxon>
        <taxon>Hexapoda</taxon>
        <taxon>Insecta</taxon>
        <taxon>Pterygota</taxon>
        <taxon>Neoptera</taxon>
        <taxon>Endopterygota</taxon>
        <taxon>Diptera</taxon>
        <taxon>Brachycera</taxon>
        <taxon>Muscomorpha</taxon>
        <taxon>Ephydroidea</taxon>
        <taxon>Drosophilidae</taxon>
        <taxon>Drosophila</taxon>
        <taxon>Sophophora</taxon>
    </lineage>
</organism>
<evidence type="ECO:0000256" key="1">
    <source>
        <dbReference type="SAM" id="SignalP"/>
    </source>
</evidence>
<evidence type="ECO:0000313" key="2">
    <source>
        <dbReference type="EMBL" id="SPP88200.1"/>
    </source>
</evidence>
<evidence type="ECO:0000313" key="3">
    <source>
        <dbReference type="Proteomes" id="UP000268350"/>
    </source>
</evidence>
<name>A0A3B0KI68_DROGU</name>
<dbReference type="EMBL" id="OUUW01000013">
    <property type="protein sequence ID" value="SPP88200.1"/>
    <property type="molecule type" value="Genomic_DNA"/>
</dbReference>
<dbReference type="InterPro" id="IPR006601">
    <property type="entry name" value="Uncharacterised_DM11_DROME"/>
</dbReference>
<dbReference type="OMA" id="SDCQNEP"/>
<gene>
    <name evidence="2" type="ORF">DGUA_6G016032</name>
</gene>
<reference evidence="3" key="1">
    <citation type="submission" date="2018-01" db="EMBL/GenBank/DDBJ databases">
        <authorList>
            <person name="Alioto T."/>
            <person name="Alioto T."/>
        </authorList>
    </citation>
    <scope>NUCLEOTIDE SEQUENCE [LARGE SCALE GENOMIC DNA]</scope>
</reference>
<dbReference type="Proteomes" id="UP000268350">
    <property type="component" value="Unassembled WGS sequence"/>
</dbReference>
<accession>A0A3B0KI68</accession>